<evidence type="ECO:0000256" key="1">
    <source>
        <dbReference type="ARBA" id="ARBA00010518"/>
    </source>
</evidence>
<feature type="binding site" evidence="5">
    <location>
        <position position="61"/>
    </location>
    <ligand>
        <name>substrate</name>
    </ligand>
</feature>
<dbReference type="InterPro" id="IPR041725">
    <property type="entry name" value="L-asparaginase_I"/>
</dbReference>
<dbReference type="InterPro" id="IPR027475">
    <property type="entry name" value="Asparaginase/glutaminase_AS2"/>
</dbReference>
<dbReference type="Pfam" id="PF17763">
    <property type="entry name" value="Asparaginase_C"/>
    <property type="match status" value="1"/>
</dbReference>
<dbReference type="NCBIfam" id="TIGR00519">
    <property type="entry name" value="asnASE_I"/>
    <property type="match status" value="1"/>
</dbReference>
<dbReference type="EMBL" id="JADINB010000130">
    <property type="protein sequence ID" value="MBO8429465.1"/>
    <property type="molecule type" value="Genomic_DNA"/>
</dbReference>
<feature type="active site" evidence="7">
    <location>
        <position position="92"/>
    </location>
</feature>
<accession>A0A9D9DMT0</accession>
<dbReference type="InterPro" id="IPR037152">
    <property type="entry name" value="L-asparaginase_N_sf"/>
</dbReference>
<evidence type="ECO:0000256" key="3">
    <source>
        <dbReference type="ARBA" id="ARBA00022801"/>
    </source>
</evidence>
<dbReference type="SUPFAM" id="SSF53774">
    <property type="entry name" value="Glutaminase/Asparaginase"/>
    <property type="match status" value="1"/>
</dbReference>
<protein>
    <recommendedName>
        <fullName evidence="2">asparaginase</fullName>
        <ecNumber evidence="2">3.5.1.1</ecNumber>
    </recommendedName>
</protein>
<evidence type="ECO:0000313" key="10">
    <source>
        <dbReference type="EMBL" id="MBO8429465.1"/>
    </source>
</evidence>
<comment type="caution">
    <text evidence="10">The sequence shown here is derived from an EMBL/GenBank/DDBJ whole genome shotgun (WGS) entry which is preliminary data.</text>
</comment>
<dbReference type="PROSITE" id="PS00144">
    <property type="entry name" value="ASN_GLN_ASE_1"/>
    <property type="match status" value="1"/>
</dbReference>
<dbReference type="InterPro" id="IPR020827">
    <property type="entry name" value="Asparaginase/glutaminase_AS1"/>
</dbReference>
<dbReference type="InterPro" id="IPR036152">
    <property type="entry name" value="Asp/glu_Ase-like_sf"/>
</dbReference>
<dbReference type="AlphaFoldDB" id="A0A9D9DMT0"/>
<dbReference type="Gene3D" id="3.40.50.40">
    <property type="match status" value="1"/>
</dbReference>
<feature type="domain" description="Asparaginase/glutaminase C-terminal" evidence="9">
    <location>
        <begin position="220"/>
        <end position="334"/>
    </location>
</feature>
<dbReference type="SFLD" id="SFLDS00057">
    <property type="entry name" value="Glutaminase/Asparaginase"/>
    <property type="match status" value="1"/>
</dbReference>
<dbReference type="InterPro" id="IPR006033">
    <property type="entry name" value="AsnA_fam"/>
</dbReference>
<reference evidence="10" key="1">
    <citation type="submission" date="2020-10" db="EMBL/GenBank/DDBJ databases">
        <authorList>
            <person name="Gilroy R."/>
        </authorList>
    </citation>
    <scope>NUCLEOTIDE SEQUENCE</scope>
    <source>
        <strain evidence="10">15467</strain>
    </source>
</reference>
<proteinExistence type="inferred from homology"/>
<keyword evidence="3" id="KW-0378">Hydrolase</keyword>
<dbReference type="CDD" id="cd08963">
    <property type="entry name" value="L-asparaginase_I"/>
    <property type="match status" value="1"/>
</dbReference>
<evidence type="ECO:0000256" key="7">
    <source>
        <dbReference type="PROSITE-ProRule" id="PRU10100"/>
    </source>
</evidence>
<evidence type="ECO:0000313" key="11">
    <source>
        <dbReference type="Proteomes" id="UP000823635"/>
    </source>
</evidence>
<reference evidence="10" key="2">
    <citation type="journal article" date="2021" name="PeerJ">
        <title>Extensive microbial diversity within the chicken gut microbiome revealed by metagenomics and culture.</title>
        <authorList>
            <person name="Gilroy R."/>
            <person name="Ravi A."/>
            <person name="Getino M."/>
            <person name="Pursley I."/>
            <person name="Horton D.L."/>
            <person name="Alikhan N.F."/>
            <person name="Baker D."/>
            <person name="Gharbi K."/>
            <person name="Hall N."/>
            <person name="Watson M."/>
            <person name="Adriaenssens E.M."/>
            <person name="Foster-Nyarko E."/>
            <person name="Jarju S."/>
            <person name="Secka A."/>
            <person name="Antonio M."/>
            <person name="Oren A."/>
            <person name="Chaudhuri R.R."/>
            <person name="La Ragione R."/>
            <person name="Hildebrand F."/>
            <person name="Pallen M.J."/>
        </authorList>
    </citation>
    <scope>NUCLEOTIDE SEQUENCE</scope>
    <source>
        <strain evidence="10">15467</strain>
    </source>
</reference>
<dbReference type="InterPro" id="IPR040919">
    <property type="entry name" value="Asparaginase_C"/>
</dbReference>
<dbReference type="GO" id="GO:0009066">
    <property type="term" value="P:aspartate family amino acid metabolic process"/>
    <property type="evidence" value="ECO:0007669"/>
    <property type="project" value="UniProtKB-ARBA"/>
</dbReference>
<dbReference type="SMART" id="SM00870">
    <property type="entry name" value="Asparaginase"/>
    <property type="match status" value="1"/>
</dbReference>
<dbReference type="InterPro" id="IPR027474">
    <property type="entry name" value="L-asparaginase_N"/>
</dbReference>
<dbReference type="PANTHER" id="PTHR11707">
    <property type="entry name" value="L-ASPARAGINASE"/>
    <property type="match status" value="1"/>
</dbReference>
<dbReference type="PRINTS" id="PR00139">
    <property type="entry name" value="ASNGLNASE"/>
</dbReference>
<dbReference type="FunFam" id="3.40.50.40:FF:000001">
    <property type="entry name" value="L-asparaginase 1"/>
    <property type="match status" value="1"/>
</dbReference>
<evidence type="ECO:0000259" key="8">
    <source>
        <dbReference type="Pfam" id="PF00710"/>
    </source>
</evidence>
<evidence type="ECO:0000259" key="9">
    <source>
        <dbReference type="Pfam" id="PF17763"/>
    </source>
</evidence>
<dbReference type="PROSITE" id="PS00917">
    <property type="entry name" value="ASN_GLN_ASE_2"/>
    <property type="match status" value="1"/>
</dbReference>
<dbReference type="PROSITE" id="PS51732">
    <property type="entry name" value="ASN_GLN_ASE_3"/>
    <property type="match status" value="1"/>
</dbReference>
<feature type="active site" description="O-isoaspartyl threonine intermediate" evidence="4">
    <location>
        <position position="16"/>
    </location>
</feature>
<dbReference type="Proteomes" id="UP000823635">
    <property type="component" value="Unassembled WGS sequence"/>
</dbReference>
<dbReference type="FunFam" id="3.40.50.1170:FF:000001">
    <property type="entry name" value="L-asparaginase 2"/>
    <property type="match status" value="1"/>
</dbReference>
<dbReference type="PIRSF" id="PIRSF001220">
    <property type="entry name" value="L-ASNase_gatD"/>
    <property type="match status" value="1"/>
</dbReference>
<dbReference type="InterPro" id="IPR027473">
    <property type="entry name" value="L-asparaginase_C"/>
</dbReference>
<dbReference type="PIRSF" id="PIRSF500176">
    <property type="entry name" value="L_ASNase"/>
    <property type="match status" value="1"/>
</dbReference>
<sequence length="347" mass="38476">MKNRRPSILLIYTGGTIGMKQDPDTLALVPFNFAQIEQEVPELKKFGYAIDFHSFDPLIDSSNVTPQLWIELAELVRENYVRYDGFVVLHGTDTMAYSASALSFMLENLEKPVVFTGSQLPIGMLRTDGKENLISSIEIAAAMDGNGRAVVPEVCVYFETKLYRGNRTSKYNAENFRAFQSANYPVLADVGIHIKFNRQNISYPEIWGRELKIHTALDTNVAILKLFPGMRKEVVESVLGAEGLKAVIIETFGSGNAPTQSWFTEAMKQGVERGLVILNVTQCQAGSVDMDAYETGVALKRAGVTGGRDMTTEAALVKLFFLLGQYSETEKVNEFLVKNLRGEITAC</sequence>
<dbReference type="Pfam" id="PF00710">
    <property type="entry name" value="Asparaginase"/>
    <property type="match status" value="1"/>
</dbReference>
<dbReference type="InterPro" id="IPR006034">
    <property type="entry name" value="Asparaginase/glutaminase-like"/>
</dbReference>
<gene>
    <name evidence="10" type="ORF">IAC68_06005</name>
</gene>
<dbReference type="GO" id="GO:0004067">
    <property type="term" value="F:asparaginase activity"/>
    <property type="evidence" value="ECO:0007669"/>
    <property type="project" value="UniProtKB-UniRule"/>
</dbReference>
<feature type="binding site" evidence="5">
    <location>
        <begin position="92"/>
        <end position="93"/>
    </location>
    <ligand>
        <name>substrate</name>
    </ligand>
</feature>
<dbReference type="EC" id="3.5.1.1" evidence="2"/>
<organism evidence="10 11">
    <name type="scientific">Candidatus Egerieousia excrementavium</name>
    <dbReference type="NCBI Taxonomy" id="2840778"/>
    <lineage>
        <taxon>Bacteria</taxon>
        <taxon>Pseudomonadati</taxon>
        <taxon>Bacteroidota</taxon>
        <taxon>Bacteroidia</taxon>
        <taxon>Bacteroidales</taxon>
        <taxon>Candidatus Egerieousia</taxon>
    </lineage>
</organism>
<dbReference type="PANTHER" id="PTHR11707:SF28">
    <property type="entry name" value="60 KDA LYSOPHOSPHOLIPASE"/>
    <property type="match status" value="1"/>
</dbReference>
<name>A0A9D9DMT0_9BACT</name>
<evidence type="ECO:0000256" key="5">
    <source>
        <dbReference type="PIRSR" id="PIRSR001220-2"/>
    </source>
</evidence>
<dbReference type="Gene3D" id="3.40.50.1170">
    <property type="entry name" value="L-asparaginase, N-terminal domain"/>
    <property type="match status" value="1"/>
</dbReference>
<evidence type="ECO:0000256" key="4">
    <source>
        <dbReference type="PIRSR" id="PIRSR001220-1"/>
    </source>
</evidence>
<evidence type="ECO:0000256" key="6">
    <source>
        <dbReference type="PROSITE-ProRule" id="PRU10099"/>
    </source>
</evidence>
<comment type="similarity">
    <text evidence="1">Belongs to the asparaginase 1 family.</text>
</comment>
<evidence type="ECO:0000256" key="2">
    <source>
        <dbReference type="ARBA" id="ARBA00012920"/>
    </source>
</evidence>
<feature type="domain" description="L-asparaginase N-terminal" evidence="8">
    <location>
        <begin position="8"/>
        <end position="200"/>
    </location>
</feature>
<feature type="active site" evidence="6">
    <location>
        <position position="16"/>
    </location>
</feature>